<dbReference type="AlphaFoldDB" id="A0A4R3RKV8"/>
<evidence type="ECO:0000313" key="2">
    <source>
        <dbReference type="Proteomes" id="UP000295507"/>
    </source>
</evidence>
<name>A0A4R3RKV8_9HYPH</name>
<gene>
    <name evidence="1" type="ORF">EV129_10934</name>
</gene>
<proteinExistence type="predicted"/>
<comment type="caution">
    <text evidence="1">The sequence shown here is derived from an EMBL/GenBank/DDBJ whole genome shotgun (WGS) entry which is preliminary data.</text>
</comment>
<reference evidence="1 2" key="1">
    <citation type="submission" date="2019-03" db="EMBL/GenBank/DDBJ databases">
        <title>Genomic Encyclopedia of Type Strains, Phase IV (KMG-V): Genome sequencing to study the core and pangenomes of soil and plant-associated prokaryotes.</title>
        <authorList>
            <person name="Whitman W."/>
        </authorList>
    </citation>
    <scope>NUCLEOTIDE SEQUENCE [LARGE SCALE GENOMIC DNA]</scope>
    <source>
        <strain evidence="1 2">IE4868</strain>
    </source>
</reference>
<dbReference type="Proteomes" id="UP000295507">
    <property type="component" value="Unassembled WGS sequence"/>
</dbReference>
<dbReference type="RefSeq" id="WP_132552386.1">
    <property type="nucleotide sequence ID" value="NZ_SMBK01000009.1"/>
</dbReference>
<protein>
    <recommendedName>
        <fullName evidence="3">SIR2-like protein</fullName>
    </recommendedName>
</protein>
<organism evidence="1 2">
    <name type="scientific">Rhizobium azibense</name>
    <dbReference type="NCBI Taxonomy" id="1136135"/>
    <lineage>
        <taxon>Bacteria</taxon>
        <taxon>Pseudomonadati</taxon>
        <taxon>Pseudomonadota</taxon>
        <taxon>Alphaproteobacteria</taxon>
        <taxon>Hyphomicrobiales</taxon>
        <taxon>Rhizobiaceae</taxon>
        <taxon>Rhizobium/Agrobacterium group</taxon>
        <taxon>Rhizobium</taxon>
    </lineage>
</organism>
<dbReference type="EMBL" id="SMBK01000009">
    <property type="protein sequence ID" value="TCU35444.1"/>
    <property type="molecule type" value="Genomic_DNA"/>
</dbReference>
<accession>A0A4R3RKV8</accession>
<evidence type="ECO:0008006" key="3">
    <source>
        <dbReference type="Google" id="ProtNLM"/>
    </source>
</evidence>
<evidence type="ECO:0000313" key="1">
    <source>
        <dbReference type="EMBL" id="TCU35444.1"/>
    </source>
</evidence>
<sequence length="346" mass="38678">MFERPTVFIVGAGASREARFPMGAELKGTIANKLDIQHQDGYSLSKGDTRIVSAVLHLLQKEQRQDPNPHFNAGRAIAGAMGQAISIDNYLHAHATDSVVVQMGKLGIASSILEAEARSLLAIKPDRREPFSFSGTVDTWYNVFFQMLTEGVQRDDLGGIFSNVSFITFNYDRCIEHYLVHALSNYYRLPDSEAEELVRMLCIEHPYGQVGRLPWQIPHGSVSFGKSFHAQELPVIAEQIRTFTERVENDAMLARMHRLLIEAEVVVYLGFSYGDMNMELLSLDERGVQRSVFGTSFGLSAPNKTAIERDIVNSMGPERAVVESLELADLKCADFLSAYWKPIMRG</sequence>